<evidence type="ECO:0000256" key="4">
    <source>
        <dbReference type="SAM" id="SignalP"/>
    </source>
</evidence>
<dbReference type="GO" id="GO:0016020">
    <property type="term" value="C:membrane"/>
    <property type="evidence" value="ECO:0007669"/>
    <property type="project" value="UniProtKB-SubCell"/>
</dbReference>
<feature type="compositionally biased region" description="Basic and acidic residues" evidence="3">
    <location>
        <begin position="224"/>
        <end position="240"/>
    </location>
</feature>
<dbReference type="EMBL" id="JAINDJ010000004">
    <property type="protein sequence ID" value="KAG9450504.1"/>
    <property type="molecule type" value="Genomic_DNA"/>
</dbReference>
<comment type="caution">
    <text evidence="6">The sequence shown here is derived from an EMBL/GenBank/DDBJ whole genome shotgun (WGS) entry which is preliminary data.</text>
</comment>
<protein>
    <recommendedName>
        <fullName evidence="5">Wall-associated receptor kinase galacturonan-binding domain-containing protein</fullName>
    </recommendedName>
</protein>
<gene>
    <name evidence="6" type="ORF">H6P81_010469</name>
</gene>
<dbReference type="Proteomes" id="UP000825729">
    <property type="component" value="Unassembled WGS sequence"/>
</dbReference>
<keyword evidence="2 4" id="KW-0732">Signal</keyword>
<organism evidence="6 7">
    <name type="scientific">Aristolochia fimbriata</name>
    <name type="common">White veined hardy Dutchman's pipe vine</name>
    <dbReference type="NCBI Taxonomy" id="158543"/>
    <lineage>
        <taxon>Eukaryota</taxon>
        <taxon>Viridiplantae</taxon>
        <taxon>Streptophyta</taxon>
        <taxon>Embryophyta</taxon>
        <taxon>Tracheophyta</taxon>
        <taxon>Spermatophyta</taxon>
        <taxon>Magnoliopsida</taxon>
        <taxon>Magnoliidae</taxon>
        <taxon>Piperales</taxon>
        <taxon>Aristolochiaceae</taxon>
        <taxon>Aristolochia</taxon>
    </lineage>
</organism>
<evidence type="ECO:0000256" key="2">
    <source>
        <dbReference type="ARBA" id="ARBA00022729"/>
    </source>
</evidence>
<dbReference type="PANTHER" id="PTHR33138">
    <property type="entry name" value="OS01G0690200 PROTEIN"/>
    <property type="match status" value="1"/>
</dbReference>
<keyword evidence="7" id="KW-1185">Reference proteome</keyword>
<evidence type="ECO:0000259" key="5">
    <source>
        <dbReference type="Pfam" id="PF13947"/>
    </source>
</evidence>
<comment type="subcellular location">
    <subcellularLocation>
        <location evidence="1">Membrane</location>
        <topology evidence="1">Single-pass membrane protein</topology>
    </subcellularLocation>
</comment>
<dbReference type="AlphaFoldDB" id="A0AAV7EQ22"/>
<evidence type="ECO:0000256" key="1">
    <source>
        <dbReference type="ARBA" id="ARBA00004167"/>
    </source>
</evidence>
<sequence>MVSSQAPQQLNNSMSSLLVILCISLLVPITWSYSISANISELDPKQWLPPFHCGNGLSIRYPFWHIDGKHDQQYSQLYCGYPSLGVSCDADSRKPTLRLPCSTETFFVEDIDYHGRVVTLLGGAPDGKSRQLGFSSAADLEHWLDKCEDSVVAPVPWNKTEYVKSKTFLRDNFSELLKIGFKLKWSSAEKSLGFCGNIPVNPIVGLMNSPLNSRDQGREEDDSGKEKKATTEETQRKGEEGETNGGQNVVATATGESE</sequence>
<feature type="region of interest" description="Disordered" evidence="3">
    <location>
        <begin position="209"/>
        <end position="258"/>
    </location>
</feature>
<name>A0AAV7EQ22_ARIFI</name>
<accession>A0AAV7EQ22</accession>
<proteinExistence type="predicted"/>
<feature type="domain" description="Wall-associated receptor kinase galacturonan-binding" evidence="5">
    <location>
        <begin position="52"/>
        <end position="119"/>
    </location>
</feature>
<feature type="signal peptide" evidence="4">
    <location>
        <begin position="1"/>
        <end position="32"/>
    </location>
</feature>
<reference evidence="6 7" key="1">
    <citation type="submission" date="2021-07" db="EMBL/GenBank/DDBJ databases">
        <title>The Aristolochia fimbriata genome: insights into angiosperm evolution, floral development and chemical biosynthesis.</title>
        <authorList>
            <person name="Jiao Y."/>
        </authorList>
    </citation>
    <scope>NUCLEOTIDE SEQUENCE [LARGE SCALE GENOMIC DNA]</scope>
    <source>
        <strain evidence="6">IBCAS-2021</strain>
        <tissue evidence="6">Leaf</tissue>
    </source>
</reference>
<evidence type="ECO:0000313" key="6">
    <source>
        <dbReference type="EMBL" id="KAG9450504.1"/>
    </source>
</evidence>
<feature type="compositionally biased region" description="Polar residues" evidence="3">
    <location>
        <begin position="245"/>
        <end position="258"/>
    </location>
</feature>
<dbReference type="InterPro" id="IPR025287">
    <property type="entry name" value="WAK_GUB"/>
</dbReference>
<feature type="chain" id="PRO_5043944580" description="Wall-associated receptor kinase galacturonan-binding domain-containing protein" evidence="4">
    <location>
        <begin position="33"/>
        <end position="258"/>
    </location>
</feature>
<dbReference type="PANTHER" id="PTHR33138:SF1">
    <property type="entry name" value="OS01G0113900 PROTEIN"/>
    <property type="match status" value="1"/>
</dbReference>
<evidence type="ECO:0000256" key="3">
    <source>
        <dbReference type="SAM" id="MobiDB-lite"/>
    </source>
</evidence>
<dbReference type="Pfam" id="PF13947">
    <property type="entry name" value="GUB_WAK_bind"/>
    <property type="match status" value="1"/>
</dbReference>
<dbReference type="GO" id="GO:0030247">
    <property type="term" value="F:polysaccharide binding"/>
    <property type="evidence" value="ECO:0007669"/>
    <property type="project" value="InterPro"/>
</dbReference>
<evidence type="ECO:0000313" key="7">
    <source>
        <dbReference type="Proteomes" id="UP000825729"/>
    </source>
</evidence>